<evidence type="ECO:0000313" key="3">
    <source>
        <dbReference type="EMBL" id="SDD63465.1"/>
    </source>
</evidence>
<dbReference type="InterPro" id="IPR036761">
    <property type="entry name" value="TTHA0802/YceI-like_sf"/>
</dbReference>
<keyword evidence="4" id="KW-1185">Reference proteome</keyword>
<evidence type="ECO:0000313" key="4">
    <source>
        <dbReference type="Proteomes" id="UP000199501"/>
    </source>
</evidence>
<accession>A0A1G6WEG9</accession>
<dbReference type="InterPro" id="IPR007372">
    <property type="entry name" value="Lipid/polyisoprenoid-bd_YceI"/>
</dbReference>
<feature type="domain" description="Lipid/polyisoprenoid-binding YceI-like" evidence="2">
    <location>
        <begin position="1"/>
        <end position="148"/>
    </location>
</feature>
<protein>
    <submittedName>
        <fullName evidence="3">Polyisoprenoid-binding protein YceI</fullName>
    </submittedName>
</protein>
<dbReference type="PANTHER" id="PTHR34406">
    <property type="entry name" value="PROTEIN YCEI"/>
    <property type="match status" value="1"/>
</dbReference>
<sequence>MGYRRGFERFGGQIVTAADPLDSTVAAEVDVASFDTGLEAFNRHLLAGDFFDVANYPTATLSSTAIRPAGDRFHLDADLTLRGITKAVTFELEVLGFGFGVNGETKAGFSASATVNRGDFGIAFQSVLANGNLAVSDEARILLEIEAVLRADQA</sequence>
<dbReference type="AlphaFoldDB" id="A0A1G6WEG9"/>
<reference evidence="4" key="1">
    <citation type="submission" date="2016-10" db="EMBL/GenBank/DDBJ databases">
        <authorList>
            <person name="Varghese N."/>
            <person name="Submissions S."/>
        </authorList>
    </citation>
    <scope>NUCLEOTIDE SEQUENCE [LARGE SCALE GENOMIC DNA]</scope>
    <source>
        <strain evidence="4">IBRC-M 10403</strain>
    </source>
</reference>
<dbReference type="SUPFAM" id="SSF101874">
    <property type="entry name" value="YceI-like"/>
    <property type="match status" value="1"/>
</dbReference>
<evidence type="ECO:0000259" key="2">
    <source>
        <dbReference type="SMART" id="SM00867"/>
    </source>
</evidence>
<organism evidence="3 4">
    <name type="scientific">Actinokineospora iranica</name>
    <dbReference type="NCBI Taxonomy" id="1271860"/>
    <lineage>
        <taxon>Bacteria</taxon>
        <taxon>Bacillati</taxon>
        <taxon>Actinomycetota</taxon>
        <taxon>Actinomycetes</taxon>
        <taxon>Pseudonocardiales</taxon>
        <taxon>Pseudonocardiaceae</taxon>
        <taxon>Actinokineospora</taxon>
    </lineage>
</organism>
<dbReference type="PANTHER" id="PTHR34406:SF1">
    <property type="entry name" value="PROTEIN YCEI"/>
    <property type="match status" value="1"/>
</dbReference>
<evidence type="ECO:0000256" key="1">
    <source>
        <dbReference type="ARBA" id="ARBA00008812"/>
    </source>
</evidence>
<dbReference type="Gene3D" id="2.40.128.110">
    <property type="entry name" value="Lipid/polyisoprenoid-binding, YceI-like"/>
    <property type="match status" value="1"/>
</dbReference>
<dbReference type="OrthoDB" id="9811006at2"/>
<gene>
    <name evidence="3" type="ORF">SAMN05216174_114118</name>
</gene>
<dbReference type="RefSeq" id="WP_091455394.1">
    <property type="nucleotide sequence ID" value="NZ_FMZZ01000014.1"/>
</dbReference>
<dbReference type="EMBL" id="FMZZ01000014">
    <property type="protein sequence ID" value="SDD63465.1"/>
    <property type="molecule type" value="Genomic_DNA"/>
</dbReference>
<dbReference type="Proteomes" id="UP000199501">
    <property type="component" value="Unassembled WGS sequence"/>
</dbReference>
<dbReference type="SMART" id="SM00867">
    <property type="entry name" value="YceI"/>
    <property type="match status" value="1"/>
</dbReference>
<comment type="similarity">
    <text evidence="1">Belongs to the UPF0312 family.</text>
</comment>
<dbReference type="STRING" id="1271860.SAMN05216174_114118"/>
<proteinExistence type="inferred from homology"/>
<name>A0A1G6WEG9_9PSEU</name>
<dbReference type="Pfam" id="PF04264">
    <property type="entry name" value="YceI"/>
    <property type="match status" value="1"/>
</dbReference>